<evidence type="ECO:0000313" key="2">
    <source>
        <dbReference type="Proteomes" id="UP001597124"/>
    </source>
</evidence>
<comment type="caution">
    <text evidence="1">The sequence shown here is derived from an EMBL/GenBank/DDBJ whole genome shotgun (WGS) entry which is preliminary data.</text>
</comment>
<sequence length="82" mass="9540">MLPDWPRLMSVEQAAAYVSLSATTIRANGPKPKHFGKRVLYDRHDLDTWADQLGGQPLDAAERQRASYDLERRFREKRRGRD</sequence>
<protein>
    <submittedName>
        <fullName evidence="1">Helix-turn-helix transcriptional regulator</fullName>
    </submittedName>
</protein>
<accession>A0ABW3C145</accession>
<organism evidence="1 2">
    <name type="scientific">Sphingosinicella xenopeptidilytica</name>
    <dbReference type="NCBI Taxonomy" id="364098"/>
    <lineage>
        <taxon>Bacteria</taxon>
        <taxon>Pseudomonadati</taxon>
        <taxon>Pseudomonadota</taxon>
        <taxon>Alphaproteobacteria</taxon>
        <taxon>Sphingomonadales</taxon>
        <taxon>Sphingosinicellaceae</taxon>
        <taxon>Sphingosinicella</taxon>
    </lineage>
</organism>
<proteinExistence type="predicted"/>
<reference evidence="2" key="1">
    <citation type="journal article" date="2019" name="Int. J. Syst. Evol. Microbiol.">
        <title>The Global Catalogue of Microorganisms (GCM) 10K type strain sequencing project: providing services to taxonomists for standard genome sequencing and annotation.</title>
        <authorList>
            <consortium name="The Broad Institute Genomics Platform"/>
            <consortium name="The Broad Institute Genome Sequencing Center for Infectious Disease"/>
            <person name="Wu L."/>
            <person name="Ma J."/>
        </authorList>
    </citation>
    <scope>NUCLEOTIDE SEQUENCE [LARGE SCALE GENOMIC DNA]</scope>
    <source>
        <strain evidence="2">CCUG 52537</strain>
    </source>
</reference>
<keyword evidence="2" id="KW-1185">Reference proteome</keyword>
<evidence type="ECO:0000313" key="1">
    <source>
        <dbReference type="EMBL" id="MFD0848188.1"/>
    </source>
</evidence>
<gene>
    <name evidence="1" type="ORF">ACFQ00_07630</name>
</gene>
<dbReference type="Proteomes" id="UP001597124">
    <property type="component" value="Unassembled WGS sequence"/>
</dbReference>
<dbReference type="RefSeq" id="WP_381488722.1">
    <property type="nucleotide sequence ID" value="NZ_JBHTIK010000004.1"/>
</dbReference>
<dbReference type="EMBL" id="JBHTIK010000004">
    <property type="protein sequence ID" value="MFD0848188.1"/>
    <property type="molecule type" value="Genomic_DNA"/>
</dbReference>
<name>A0ABW3C145_SPHXN</name>